<evidence type="ECO:0000313" key="7">
    <source>
        <dbReference type="Proteomes" id="UP001479436"/>
    </source>
</evidence>
<comment type="caution">
    <text evidence="6">The sequence shown here is derived from an EMBL/GenBank/DDBJ whole genome shotgun (WGS) entry which is preliminary data.</text>
</comment>
<proteinExistence type="predicted"/>
<organism evidence="6 7">
    <name type="scientific">Basidiobolus ranarum</name>
    <dbReference type="NCBI Taxonomy" id="34480"/>
    <lineage>
        <taxon>Eukaryota</taxon>
        <taxon>Fungi</taxon>
        <taxon>Fungi incertae sedis</taxon>
        <taxon>Zoopagomycota</taxon>
        <taxon>Entomophthoromycotina</taxon>
        <taxon>Basidiobolomycetes</taxon>
        <taxon>Basidiobolales</taxon>
        <taxon>Basidiobolaceae</taxon>
        <taxon>Basidiobolus</taxon>
    </lineage>
</organism>
<keyword evidence="3 5" id="KW-1133">Transmembrane helix</keyword>
<keyword evidence="2 5" id="KW-0812">Transmembrane</keyword>
<name>A0ABR2WQ95_9FUNG</name>
<evidence type="ECO:0000256" key="4">
    <source>
        <dbReference type="ARBA" id="ARBA00023136"/>
    </source>
</evidence>
<comment type="subcellular location">
    <subcellularLocation>
        <location evidence="1">Membrane</location>
        <topology evidence="1">Multi-pass membrane protein</topology>
    </subcellularLocation>
</comment>
<dbReference type="InterPro" id="IPR013714">
    <property type="entry name" value="Golgi_TVP15"/>
</dbReference>
<keyword evidence="7" id="KW-1185">Reference proteome</keyword>
<protein>
    <submittedName>
        <fullName evidence="6">Uncharacterized protein</fullName>
    </submittedName>
</protein>
<evidence type="ECO:0000256" key="1">
    <source>
        <dbReference type="ARBA" id="ARBA00004141"/>
    </source>
</evidence>
<dbReference type="PANTHER" id="PTHR28128">
    <property type="entry name" value="GOLGI APPARATUS MEMBRANE PROTEIN TVP15"/>
    <property type="match status" value="1"/>
</dbReference>
<sequence>MAFHSDTVFKVVNCVCGALMALGGINLLIHGGFQPIVIGLYAIVLGLALIALEFRIPGPISNQMPFLFNFFGKGLCNIGCIILNGRVINLIAGLIVILAGIAYAGLHFTSLKPTTETSQV</sequence>
<feature type="transmembrane region" description="Helical" evidence="5">
    <location>
        <begin position="7"/>
        <end position="29"/>
    </location>
</feature>
<evidence type="ECO:0000256" key="5">
    <source>
        <dbReference type="SAM" id="Phobius"/>
    </source>
</evidence>
<feature type="transmembrane region" description="Helical" evidence="5">
    <location>
        <begin position="90"/>
        <end position="109"/>
    </location>
</feature>
<evidence type="ECO:0000256" key="2">
    <source>
        <dbReference type="ARBA" id="ARBA00022692"/>
    </source>
</evidence>
<dbReference type="Proteomes" id="UP001479436">
    <property type="component" value="Unassembled WGS sequence"/>
</dbReference>
<dbReference type="Pfam" id="PF08507">
    <property type="entry name" value="COPI_assoc"/>
    <property type="match status" value="1"/>
</dbReference>
<dbReference type="PANTHER" id="PTHR28128:SF1">
    <property type="entry name" value="GOLGI APPARATUS MEMBRANE PROTEIN TVP15"/>
    <property type="match status" value="1"/>
</dbReference>
<keyword evidence="4 5" id="KW-0472">Membrane</keyword>
<dbReference type="EMBL" id="JASJQH010000580">
    <property type="protein sequence ID" value="KAK9763680.1"/>
    <property type="molecule type" value="Genomic_DNA"/>
</dbReference>
<reference evidence="6 7" key="1">
    <citation type="submission" date="2023-04" db="EMBL/GenBank/DDBJ databases">
        <title>Genome of Basidiobolus ranarum AG-B5.</title>
        <authorList>
            <person name="Stajich J.E."/>
            <person name="Carter-House D."/>
            <person name="Gryganskyi A."/>
        </authorList>
    </citation>
    <scope>NUCLEOTIDE SEQUENCE [LARGE SCALE GENOMIC DNA]</scope>
    <source>
        <strain evidence="6 7">AG-B5</strain>
    </source>
</reference>
<feature type="transmembrane region" description="Helical" evidence="5">
    <location>
        <begin position="35"/>
        <end position="54"/>
    </location>
</feature>
<gene>
    <name evidence="6" type="ORF">K7432_009422</name>
</gene>
<evidence type="ECO:0000313" key="6">
    <source>
        <dbReference type="EMBL" id="KAK9763680.1"/>
    </source>
</evidence>
<accession>A0ABR2WQ95</accession>
<evidence type="ECO:0000256" key="3">
    <source>
        <dbReference type="ARBA" id="ARBA00022989"/>
    </source>
</evidence>